<dbReference type="SUPFAM" id="SSF53850">
    <property type="entry name" value="Periplasmic binding protein-like II"/>
    <property type="match status" value="1"/>
</dbReference>
<reference evidence="3" key="1">
    <citation type="journal article" date="2021" name="PeerJ">
        <title>Extensive microbial diversity within the chicken gut microbiome revealed by metagenomics and culture.</title>
        <authorList>
            <person name="Gilroy R."/>
            <person name="Ravi A."/>
            <person name="Getino M."/>
            <person name="Pursley I."/>
            <person name="Horton D.L."/>
            <person name="Alikhan N.F."/>
            <person name="Baker D."/>
            <person name="Gharbi K."/>
            <person name="Hall N."/>
            <person name="Watson M."/>
            <person name="Adriaenssens E.M."/>
            <person name="Foster-Nyarko E."/>
            <person name="Jarju S."/>
            <person name="Secka A."/>
            <person name="Antonio M."/>
            <person name="Oren A."/>
            <person name="Chaudhuri R.R."/>
            <person name="La Ragione R."/>
            <person name="Hildebrand F."/>
            <person name="Pallen M.J."/>
        </authorList>
    </citation>
    <scope>NUCLEOTIDE SEQUENCE</scope>
    <source>
        <strain evidence="3">ChiSxjej5B17-1746</strain>
    </source>
</reference>
<dbReference type="AlphaFoldDB" id="A0A9D1U873"/>
<organism evidence="3 4">
    <name type="scientific">Candidatus Bilophila faecipullorum</name>
    <dbReference type="NCBI Taxonomy" id="2838482"/>
    <lineage>
        <taxon>Bacteria</taxon>
        <taxon>Pseudomonadati</taxon>
        <taxon>Thermodesulfobacteriota</taxon>
        <taxon>Desulfovibrionia</taxon>
        <taxon>Desulfovibrionales</taxon>
        <taxon>Desulfovibrionaceae</taxon>
        <taxon>Bilophila</taxon>
    </lineage>
</organism>
<dbReference type="EMBL" id="DXGI01000111">
    <property type="protein sequence ID" value="HIW78132.1"/>
    <property type="molecule type" value="Genomic_DNA"/>
</dbReference>
<proteinExistence type="predicted"/>
<evidence type="ECO:0000313" key="3">
    <source>
        <dbReference type="EMBL" id="HIW78132.1"/>
    </source>
</evidence>
<keyword evidence="1" id="KW-1133">Transmembrane helix</keyword>
<keyword evidence="1" id="KW-0472">Membrane</keyword>
<comment type="caution">
    <text evidence="3">The sequence shown here is derived from an EMBL/GenBank/DDBJ whole genome shotgun (WGS) entry which is preliminary data.</text>
</comment>
<evidence type="ECO:0000313" key="4">
    <source>
        <dbReference type="Proteomes" id="UP000824264"/>
    </source>
</evidence>
<dbReference type="InterPro" id="IPR015168">
    <property type="entry name" value="SsuA/THI5"/>
</dbReference>
<dbReference type="Pfam" id="PF09084">
    <property type="entry name" value="NMT1"/>
    <property type="match status" value="1"/>
</dbReference>
<reference evidence="3" key="2">
    <citation type="submission" date="2021-04" db="EMBL/GenBank/DDBJ databases">
        <authorList>
            <person name="Gilroy R."/>
        </authorList>
    </citation>
    <scope>NUCLEOTIDE SEQUENCE</scope>
    <source>
        <strain evidence="3">ChiSxjej5B17-1746</strain>
    </source>
</reference>
<evidence type="ECO:0000256" key="1">
    <source>
        <dbReference type="SAM" id="Phobius"/>
    </source>
</evidence>
<dbReference type="PANTHER" id="PTHR30024">
    <property type="entry name" value="ALIPHATIC SULFONATES-BINDING PROTEIN-RELATED"/>
    <property type="match status" value="1"/>
</dbReference>
<dbReference type="Proteomes" id="UP000824264">
    <property type="component" value="Unassembled WGS sequence"/>
</dbReference>
<protein>
    <submittedName>
        <fullName evidence="3">ABC transporter substrate-binding protein</fullName>
    </submittedName>
</protein>
<keyword evidence="1" id="KW-0812">Transmembrane</keyword>
<feature type="domain" description="SsuA/THI5-like" evidence="2">
    <location>
        <begin position="79"/>
        <end position="291"/>
    </location>
</feature>
<evidence type="ECO:0000259" key="2">
    <source>
        <dbReference type="Pfam" id="PF09084"/>
    </source>
</evidence>
<dbReference type="Gene3D" id="3.40.190.10">
    <property type="entry name" value="Periplasmic binding protein-like II"/>
    <property type="match status" value="2"/>
</dbReference>
<accession>A0A9D1U873</accession>
<name>A0A9D1U873_9BACT</name>
<sequence>MLATDNPFCFAGNGPARKVGAERSHGWMRKIMKVRNPFAGLLALFFVVAWCLSGSAAFAKPLVPLRTAWLGEHETFLVWYAREKGWDKAEGLELELVPFESGKDIIDEMQSANWAIAGVGAMPALTASLSNRLYIVGIGNDESATNAIYTRADSPMLKMRGFNPNYPEVYGNPGSVRGKTFLCPKGTSAHYMLSRWLHTLGLRERDIVIKDMQPAEALNAFREGTGDAIALWAPQTFEAEREGLKSVAHSNDCQARQPILIVANMDYANKHKDDIVAFLRVYTRSVDMMKKTSAEELADDYMRFYNAWTGKTMTREEAIRDIKDHPVYSLDEQLALFKQSYGTSELREWLHGIVSFQNESGGLDRRELQRLERLHYVTDIYLKAAQKNAR</sequence>
<feature type="transmembrane region" description="Helical" evidence="1">
    <location>
        <begin position="38"/>
        <end position="58"/>
    </location>
</feature>
<gene>
    <name evidence="3" type="ORF">H9874_03175</name>
</gene>